<dbReference type="Proteomes" id="UP001596109">
    <property type="component" value="Unassembled WGS sequence"/>
</dbReference>
<dbReference type="PROSITE" id="PS51257">
    <property type="entry name" value="PROKAR_LIPOPROTEIN"/>
    <property type="match status" value="1"/>
</dbReference>
<proteinExistence type="predicted"/>
<feature type="region of interest" description="Disordered" evidence="1">
    <location>
        <begin position="24"/>
        <end position="126"/>
    </location>
</feature>
<feature type="chain" id="PRO_5046439193" description="Lipoprotein" evidence="2">
    <location>
        <begin position="18"/>
        <end position="126"/>
    </location>
</feature>
<gene>
    <name evidence="3" type="ORF">ACFPRA_09635</name>
</gene>
<reference evidence="4" key="1">
    <citation type="journal article" date="2019" name="Int. J. Syst. Evol. Microbiol.">
        <title>The Global Catalogue of Microorganisms (GCM) 10K type strain sequencing project: providing services to taxonomists for standard genome sequencing and annotation.</title>
        <authorList>
            <consortium name="The Broad Institute Genomics Platform"/>
            <consortium name="The Broad Institute Genome Sequencing Center for Infectious Disease"/>
            <person name="Wu L."/>
            <person name="Ma J."/>
        </authorList>
    </citation>
    <scope>NUCLEOTIDE SEQUENCE [LARGE SCALE GENOMIC DNA]</scope>
    <source>
        <strain evidence="4">CGMCC 4.1434</strain>
    </source>
</reference>
<evidence type="ECO:0008006" key="5">
    <source>
        <dbReference type="Google" id="ProtNLM"/>
    </source>
</evidence>
<evidence type="ECO:0000313" key="3">
    <source>
        <dbReference type="EMBL" id="MFC5589148.1"/>
    </source>
</evidence>
<feature type="signal peptide" evidence="2">
    <location>
        <begin position="1"/>
        <end position="17"/>
    </location>
</feature>
<sequence length="126" mass="13976">MVKKAIPLVLMSGLVLTACTTNNTVPNNNETPMESLEDRTRDWTPRVNDERTGPDFDGLDNDRGVNRNGGIINDNNGVRNGVINDDNNIRNGVINDTNPNGVMNDGTTTTPREDIIIEDDRNRNNR</sequence>
<keyword evidence="2" id="KW-0732">Signal</keyword>
<dbReference type="EMBL" id="JBHSNO010000005">
    <property type="protein sequence ID" value="MFC5589148.1"/>
    <property type="molecule type" value="Genomic_DNA"/>
</dbReference>
<dbReference type="RefSeq" id="WP_381433347.1">
    <property type="nucleotide sequence ID" value="NZ_JBHSNO010000005.1"/>
</dbReference>
<feature type="compositionally biased region" description="Basic and acidic residues" evidence="1">
    <location>
        <begin position="36"/>
        <end position="65"/>
    </location>
</feature>
<evidence type="ECO:0000313" key="4">
    <source>
        <dbReference type="Proteomes" id="UP001596109"/>
    </source>
</evidence>
<organism evidence="3 4">
    <name type="scientific">Sporosarcina soli</name>
    <dbReference type="NCBI Taxonomy" id="334736"/>
    <lineage>
        <taxon>Bacteria</taxon>
        <taxon>Bacillati</taxon>
        <taxon>Bacillota</taxon>
        <taxon>Bacilli</taxon>
        <taxon>Bacillales</taxon>
        <taxon>Caryophanaceae</taxon>
        <taxon>Sporosarcina</taxon>
    </lineage>
</organism>
<feature type="compositionally biased region" description="Basic and acidic residues" evidence="1">
    <location>
        <begin position="111"/>
        <end position="126"/>
    </location>
</feature>
<evidence type="ECO:0000256" key="2">
    <source>
        <dbReference type="SAM" id="SignalP"/>
    </source>
</evidence>
<keyword evidence="4" id="KW-1185">Reference proteome</keyword>
<name>A0ABW0TK25_9BACL</name>
<accession>A0ABW0TK25</accession>
<feature type="compositionally biased region" description="Low complexity" evidence="1">
    <location>
        <begin position="66"/>
        <end position="96"/>
    </location>
</feature>
<feature type="compositionally biased region" description="Polar residues" evidence="1">
    <location>
        <begin position="97"/>
        <end position="110"/>
    </location>
</feature>
<protein>
    <recommendedName>
        <fullName evidence="5">Lipoprotein</fullName>
    </recommendedName>
</protein>
<evidence type="ECO:0000256" key="1">
    <source>
        <dbReference type="SAM" id="MobiDB-lite"/>
    </source>
</evidence>
<comment type="caution">
    <text evidence="3">The sequence shown here is derived from an EMBL/GenBank/DDBJ whole genome shotgun (WGS) entry which is preliminary data.</text>
</comment>